<evidence type="ECO:0000256" key="4">
    <source>
        <dbReference type="ARBA" id="ARBA00023004"/>
    </source>
</evidence>
<sequence length="515" mass="58430">MANSYEDRPLDLAKCSRGWRGQREYSYWVPEADIEGKIPDDFFGTFFRNGPGIDEVYGTKLVHPIDGDGMVCALTFQNGHVHFKSKFVSTKHRKMENEQRRYMYAGQMGTTASNALKGTAALLGNLVTGTLPSIAFRNPSNTNSFYWGGKVITCYETSIPYCLDPYTLETLGPERMGGALKLGTMAAHFRVDSEKQRLVCISIKPATLSHKPSLAIYEFSPTWTLLQRQFHSIHGLNYAHDFLLLPDYYIFHMTPFVKVTWLAVVKILAGLSSPGEQMKYYPDMPSKFVIIPRKLEKGSKDIIMVDTDPFHIFHFGTAQQEGNSINFTAVCLDTKFDMTFDSKIWLSNFSVAPGRAFNFNIDLSTRKCTRVQADRASVEFPGVHPYRHGMKGTRYNYFMANDRPGCNIPFRDIVKFDSQGQERQVWNSHGVIGEPAFVPRLGYDSWRSGDEDDGYVIVQLYVPERDVTEFCILNAKNVEKGPLARIKLKHHVPYGFHGTFTPEVFLSPPVFKSKL</sequence>
<dbReference type="KEGG" id="epa:110244313"/>
<evidence type="ECO:0000256" key="1">
    <source>
        <dbReference type="ARBA" id="ARBA00006787"/>
    </source>
</evidence>
<name>A0A913XKB7_EXADI</name>
<dbReference type="AlphaFoldDB" id="A0A913XKB7"/>
<dbReference type="GeneID" id="110244313"/>
<evidence type="ECO:0000313" key="7">
    <source>
        <dbReference type="Proteomes" id="UP000887567"/>
    </source>
</evidence>
<dbReference type="Proteomes" id="UP000887567">
    <property type="component" value="Unplaced"/>
</dbReference>
<evidence type="ECO:0000256" key="5">
    <source>
        <dbReference type="PIRSR" id="PIRSR604294-1"/>
    </source>
</evidence>
<keyword evidence="2 5" id="KW-0479">Metal-binding</keyword>
<dbReference type="InterPro" id="IPR004294">
    <property type="entry name" value="Carotenoid_Oase"/>
</dbReference>
<dbReference type="GO" id="GO:0016121">
    <property type="term" value="P:carotene catabolic process"/>
    <property type="evidence" value="ECO:0007669"/>
    <property type="project" value="TreeGrafter"/>
</dbReference>
<organism evidence="6 7">
    <name type="scientific">Exaiptasia diaphana</name>
    <name type="common">Tropical sea anemone</name>
    <name type="synonym">Aiptasia pulchella</name>
    <dbReference type="NCBI Taxonomy" id="2652724"/>
    <lineage>
        <taxon>Eukaryota</taxon>
        <taxon>Metazoa</taxon>
        <taxon>Cnidaria</taxon>
        <taxon>Anthozoa</taxon>
        <taxon>Hexacorallia</taxon>
        <taxon>Actiniaria</taxon>
        <taxon>Aiptasiidae</taxon>
        <taxon>Exaiptasia</taxon>
    </lineage>
</organism>
<dbReference type="Pfam" id="PF03055">
    <property type="entry name" value="RPE65"/>
    <property type="match status" value="1"/>
</dbReference>
<feature type="binding site" evidence="5">
    <location>
        <position position="314"/>
    </location>
    <ligand>
        <name>Fe cation</name>
        <dbReference type="ChEBI" id="CHEBI:24875"/>
        <note>catalytic</note>
    </ligand>
</feature>
<comment type="cofactor">
    <cofactor evidence="5">
        <name>Fe(2+)</name>
        <dbReference type="ChEBI" id="CHEBI:29033"/>
    </cofactor>
    <text evidence="5">Binds 1 Fe(2+) ion per subunit.</text>
</comment>
<reference evidence="6" key="1">
    <citation type="submission" date="2022-11" db="UniProtKB">
        <authorList>
            <consortium name="EnsemblMetazoa"/>
        </authorList>
    </citation>
    <scope>IDENTIFICATION</scope>
</reference>
<dbReference type="GO" id="GO:0010436">
    <property type="term" value="F:carotenoid dioxygenase activity"/>
    <property type="evidence" value="ECO:0007669"/>
    <property type="project" value="TreeGrafter"/>
</dbReference>
<dbReference type="OMA" id="KTEECWY"/>
<evidence type="ECO:0000256" key="3">
    <source>
        <dbReference type="ARBA" id="ARBA00023002"/>
    </source>
</evidence>
<proteinExistence type="inferred from homology"/>
<feature type="binding site" evidence="5">
    <location>
        <position position="240"/>
    </location>
    <ligand>
        <name>Fe cation</name>
        <dbReference type="ChEBI" id="CHEBI:24875"/>
        <note>catalytic</note>
    </ligand>
</feature>
<evidence type="ECO:0000256" key="2">
    <source>
        <dbReference type="ARBA" id="ARBA00022723"/>
    </source>
</evidence>
<keyword evidence="7" id="KW-1185">Reference proteome</keyword>
<feature type="binding site" evidence="5">
    <location>
        <position position="497"/>
    </location>
    <ligand>
        <name>Fe cation</name>
        <dbReference type="ChEBI" id="CHEBI:24875"/>
        <note>catalytic</note>
    </ligand>
</feature>
<keyword evidence="3" id="KW-0560">Oxidoreductase</keyword>
<dbReference type="PANTHER" id="PTHR10543:SF89">
    <property type="entry name" value="CAROTENOID 9,10(9',10')-CLEAVAGE DIOXYGENASE 1"/>
    <property type="match status" value="1"/>
</dbReference>
<dbReference type="OrthoDB" id="1069523at2759"/>
<comment type="similarity">
    <text evidence="1">Belongs to the carotenoid oxygenase family.</text>
</comment>
<accession>A0A913XKB7</accession>
<dbReference type="GO" id="GO:0046872">
    <property type="term" value="F:metal ion binding"/>
    <property type="evidence" value="ECO:0007669"/>
    <property type="project" value="UniProtKB-KW"/>
</dbReference>
<keyword evidence="4 5" id="KW-0408">Iron</keyword>
<dbReference type="EnsemblMetazoa" id="XM_021050517.2">
    <property type="protein sequence ID" value="XP_020906176.1"/>
    <property type="gene ID" value="LOC110244313"/>
</dbReference>
<protein>
    <submittedName>
        <fullName evidence="6">Uncharacterized protein</fullName>
    </submittedName>
</protein>
<feature type="binding site" evidence="5">
    <location>
        <position position="188"/>
    </location>
    <ligand>
        <name>Fe cation</name>
        <dbReference type="ChEBI" id="CHEBI:24875"/>
        <note>catalytic</note>
    </ligand>
</feature>
<dbReference type="RefSeq" id="XP_020906176.1">
    <property type="nucleotide sequence ID" value="XM_021050517.2"/>
</dbReference>
<dbReference type="PANTHER" id="PTHR10543">
    <property type="entry name" value="BETA-CAROTENE DIOXYGENASE"/>
    <property type="match status" value="1"/>
</dbReference>
<evidence type="ECO:0000313" key="6">
    <source>
        <dbReference type="EnsemblMetazoa" id="XP_020906176.1"/>
    </source>
</evidence>